<sequence>MSPQDRLARVSAIKEHLRIGYATADEKADFANKIYEVVDDHIRMFDNDFSRLQDDLMLPRTCIIIPTGCSQELKSTSSVVRPRIKVQFDSGLRRPRGRPPKDAALRIEMARGRKLRRAGQVIRAAHESLLKKACKTTDRGGKNITDKN</sequence>
<accession>A0A3S5AP90</accession>
<reference evidence="1" key="1">
    <citation type="submission" date="2018-11" db="EMBL/GenBank/DDBJ databases">
        <authorList>
            <consortium name="Pathogen Informatics"/>
        </authorList>
    </citation>
    <scope>NUCLEOTIDE SEQUENCE</scope>
</reference>
<evidence type="ECO:0000313" key="2">
    <source>
        <dbReference type="Proteomes" id="UP000784294"/>
    </source>
</evidence>
<comment type="caution">
    <text evidence="1">The sequence shown here is derived from an EMBL/GenBank/DDBJ whole genome shotgun (WGS) entry which is preliminary data.</text>
</comment>
<dbReference type="Proteomes" id="UP000784294">
    <property type="component" value="Unassembled WGS sequence"/>
</dbReference>
<gene>
    <name evidence="1" type="ORF">PXEA_LOCUS18518</name>
</gene>
<name>A0A3S5AP90_9PLAT</name>
<dbReference type="EMBL" id="CAAALY010071518">
    <property type="protein sequence ID" value="VEL25078.1"/>
    <property type="molecule type" value="Genomic_DNA"/>
</dbReference>
<proteinExistence type="predicted"/>
<keyword evidence="2" id="KW-1185">Reference proteome</keyword>
<organism evidence="1 2">
    <name type="scientific">Protopolystoma xenopodis</name>
    <dbReference type="NCBI Taxonomy" id="117903"/>
    <lineage>
        <taxon>Eukaryota</taxon>
        <taxon>Metazoa</taxon>
        <taxon>Spiralia</taxon>
        <taxon>Lophotrochozoa</taxon>
        <taxon>Platyhelminthes</taxon>
        <taxon>Monogenea</taxon>
        <taxon>Polyopisthocotylea</taxon>
        <taxon>Polystomatidea</taxon>
        <taxon>Polystomatidae</taxon>
        <taxon>Protopolystoma</taxon>
    </lineage>
</organism>
<evidence type="ECO:0000313" key="1">
    <source>
        <dbReference type="EMBL" id="VEL25078.1"/>
    </source>
</evidence>
<protein>
    <submittedName>
        <fullName evidence="1">Uncharacterized protein</fullName>
    </submittedName>
</protein>
<dbReference type="AlphaFoldDB" id="A0A3S5AP90"/>